<dbReference type="Proteomes" id="UP001280121">
    <property type="component" value="Unassembled WGS sequence"/>
</dbReference>
<protein>
    <submittedName>
        <fullName evidence="1">Uncharacterized protein</fullName>
    </submittedName>
</protein>
<accession>A0AAD9WRX3</accession>
<dbReference type="EMBL" id="JANJYI010000008">
    <property type="protein sequence ID" value="KAK2640143.1"/>
    <property type="molecule type" value="Genomic_DNA"/>
</dbReference>
<keyword evidence="2" id="KW-1185">Reference proteome</keyword>
<reference evidence="1" key="1">
    <citation type="journal article" date="2023" name="Plant J.">
        <title>Genome sequences and population genomics provide insights into the demographic history, inbreeding, and mutation load of two 'living fossil' tree species of Dipteronia.</title>
        <authorList>
            <person name="Feng Y."/>
            <person name="Comes H.P."/>
            <person name="Chen J."/>
            <person name="Zhu S."/>
            <person name="Lu R."/>
            <person name="Zhang X."/>
            <person name="Li P."/>
            <person name="Qiu J."/>
            <person name="Olsen K.M."/>
            <person name="Qiu Y."/>
        </authorList>
    </citation>
    <scope>NUCLEOTIDE SEQUENCE</scope>
    <source>
        <strain evidence="1">KIB01</strain>
    </source>
</reference>
<name>A0AAD9WRX3_9ROSI</name>
<evidence type="ECO:0000313" key="2">
    <source>
        <dbReference type="Proteomes" id="UP001280121"/>
    </source>
</evidence>
<sequence length="77" mass="8759">MSIHRGLIKLPFSGTNVSVPELPPLQVSETLSFVYDMGSTYPAAYELLVNQLSNIDNADWVLFNTLFKLEEKLEKWV</sequence>
<gene>
    <name evidence="1" type="ORF">Ddye_027938</name>
</gene>
<proteinExistence type="predicted"/>
<dbReference type="Gene3D" id="3.40.50.2000">
    <property type="entry name" value="Glycogen Phosphorylase B"/>
    <property type="match status" value="1"/>
</dbReference>
<evidence type="ECO:0000313" key="1">
    <source>
        <dbReference type="EMBL" id="KAK2640143.1"/>
    </source>
</evidence>
<dbReference type="AlphaFoldDB" id="A0AAD9WRX3"/>
<comment type="caution">
    <text evidence="1">The sequence shown here is derived from an EMBL/GenBank/DDBJ whole genome shotgun (WGS) entry which is preliminary data.</text>
</comment>
<organism evidence="1 2">
    <name type="scientific">Dipteronia dyeriana</name>
    <dbReference type="NCBI Taxonomy" id="168575"/>
    <lineage>
        <taxon>Eukaryota</taxon>
        <taxon>Viridiplantae</taxon>
        <taxon>Streptophyta</taxon>
        <taxon>Embryophyta</taxon>
        <taxon>Tracheophyta</taxon>
        <taxon>Spermatophyta</taxon>
        <taxon>Magnoliopsida</taxon>
        <taxon>eudicotyledons</taxon>
        <taxon>Gunneridae</taxon>
        <taxon>Pentapetalae</taxon>
        <taxon>rosids</taxon>
        <taxon>malvids</taxon>
        <taxon>Sapindales</taxon>
        <taxon>Sapindaceae</taxon>
        <taxon>Hippocastanoideae</taxon>
        <taxon>Acereae</taxon>
        <taxon>Dipteronia</taxon>
    </lineage>
</organism>